<keyword evidence="2" id="KW-0472">Membrane</keyword>
<dbReference type="InterPro" id="IPR019734">
    <property type="entry name" value="TPR_rpt"/>
</dbReference>
<dbReference type="GO" id="GO:0030544">
    <property type="term" value="F:Hsp70 protein binding"/>
    <property type="evidence" value="ECO:0007669"/>
    <property type="project" value="TreeGrafter"/>
</dbReference>
<sequence length="362" mass="41341">MTPLCKPQGKNTNTFRVSRNVDGSCLFYSSVVRVPECRKQQFGMALWMEAGSEPKTESEIADLQAIAALKHSTALELKEKGNEYVKMGKKHYSDAIECYTRAINQEALSDSDNSIVYSNRAHVNLLLGNYRRALTDAREAIKLCPTNVKAMYRAAKASLSLNLLVEAKSFCENGLEQNPDNEELKRLAKQINLVKMELDKREAEVSKALSEAKDLLSAIEDRGLKMGKPMFGELVGLRKPVLDKNKILHWPALLLYAEVMSSDFIEDFCETDMFSAHLDMISILLVFFVFITICPINLHLMFPALIYILHYMISITFKHVLRKLSTIVMGYRNTIIPVKLLNYTMRLVLEFLYPRKKFFIIY</sequence>
<dbReference type="SUPFAM" id="SSF48452">
    <property type="entry name" value="TPR-like"/>
    <property type="match status" value="1"/>
</dbReference>
<proteinExistence type="predicted"/>
<dbReference type="PANTHER" id="PTHR46035">
    <property type="entry name" value="TETRATRICOPEPTIDE REPEAT PROTEIN 4"/>
    <property type="match status" value="1"/>
</dbReference>
<dbReference type="GO" id="GO:0051879">
    <property type="term" value="F:Hsp90 protein binding"/>
    <property type="evidence" value="ECO:0007669"/>
    <property type="project" value="TreeGrafter"/>
</dbReference>
<feature type="repeat" description="TPR" evidence="1">
    <location>
        <begin position="114"/>
        <end position="147"/>
    </location>
</feature>
<keyword evidence="2" id="KW-0812">Transmembrane</keyword>
<reference evidence="3" key="2">
    <citation type="journal article" date="2023" name="Int. J. Mol. Sci.">
        <title>De Novo Assembly and Annotation of 11 Diverse Shrub Willow (Salix) Genomes Reveals Novel Gene Organization in Sex-Linked Regions.</title>
        <authorList>
            <person name="Hyden B."/>
            <person name="Feng K."/>
            <person name="Yates T.B."/>
            <person name="Jawdy S."/>
            <person name="Cereghino C."/>
            <person name="Smart L.B."/>
            <person name="Muchero W."/>
        </authorList>
    </citation>
    <scope>NUCLEOTIDE SEQUENCE</scope>
    <source>
        <tissue evidence="3">Shoot tip</tissue>
    </source>
</reference>
<protein>
    <submittedName>
        <fullName evidence="3">TETRATRICOPEPTIDE REPEAT PROTEIN 4</fullName>
    </submittedName>
</protein>
<comment type="caution">
    <text evidence="3">The sequence shown here is derived from an EMBL/GenBank/DDBJ whole genome shotgun (WGS) entry which is preliminary data.</text>
</comment>
<dbReference type="GO" id="GO:0005829">
    <property type="term" value="C:cytosol"/>
    <property type="evidence" value="ECO:0007669"/>
    <property type="project" value="TreeGrafter"/>
</dbReference>
<gene>
    <name evidence="3" type="ORF">OIU74_011840</name>
</gene>
<dbReference type="Pfam" id="PF14559">
    <property type="entry name" value="TPR_19"/>
    <property type="match status" value="1"/>
</dbReference>
<evidence type="ECO:0000313" key="4">
    <source>
        <dbReference type="Proteomes" id="UP001151752"/>
    </source>
</evidence>
<dbReference type="PANTHER" id="PTHR46035:SF1">
    <property type="entry name" value="TETRATRICOPEPTIDE REPEAT PROTEIN 4"/>
    <property type="match status" value="1"/>
</dbReference>
<dbReference type="AlphaFoldDB" id="A0A9Q0YV07"/>
<dbReference type="EMBL" id="JAPFFM010000015">
    <property type="protein sequence ID" value="KAJ6711059.1"/>
    <property type="molecule type" value="Genomic_DNA"/>
</dbReference>
<dbReference type="CDD" id="cd21377">
    <property type="entry name" value="CTWD_Cns1-like"/>
    <property type="match status" value="1"/>
</dbReference>
<dbReference type="InterPro" id="IPR011990">
    <property type="entry name" value="TPR-like_helical_dom_sf"/>
</dbReference>
<accession>A0A9Q0YV07</accession>
<dbReference type="GO" id="GO:0005634">
    <property type="term" value="C:nucleus"/>
    <property type="evidence" value="ECO:0007669"/>
    <property type="project" value="TreeGrafter"/>
</dbReference>
<keyword evidence="2" id="KW-1133">Transmembrane helix</keyword>
<evidence type="ECO:0000256" key="2">
    <source>
        <dbReference type="SAM" id="Phobius"/>
    </source>
</evidence>
<dbReference type="GO" id="GO:0006457">
    <property type="term" value="P:protein folding"/>
    <property type="evidence" value="ECO:0007669"/>
    <property type="project" value="TreeGrafter"/>
</dbReference>
<evidence type="ECO:0000313" key="3">
    <source>
        <dbReference type="EMBL" id="KAJ6711059.1"/>
    </source>
</evidence>
<keyword evidence="4" id="KW-1185">Reference proteome</keyword>
<organism evidence="3 4">
    <name type="scientific">Salix koriyanagi</name>
    <dbReference type="NCBI Taxonomy" id="2511006"/>
    <lineage>
        <taxon>Eukaryota</taxon>
        <taxon>Viridiplantae</taxon>
        <taxon>Streptophyta</taxon>
        <taxon>Embryophyta</taxon>
        <taxon>Tracheophyta</taxon>
        <taxon>Spermatophyta</taxon>
        <taxon>Magnoliopsida</taxon>
        <taxon>eudicotyledons</taxon>
        <taxon>Gunneridae</taxon>
        <taxon>Pentapetalae</taxon>
        <taxon>rosids</taxon>
        <taxon>fabids</taxon>
        <taxon>Malpighiales</taxon>
        <taxon>Salicaceae</taxon>
        <taxon>Saliceae</taxon>
        <taxon>Salix</taxon>
    </lineage>
</organism>
<name>A0A9Q0YV07_9ROSI</name>
<evidence type="ECO:0000256" key="1">
    <source>
        <dbReference type="PROSITE-ProRule" id="PRU00339"/>
    </source>
</evidence>
<feature type="transmembrane region" description="Helical" evidence="2">
    <location>
        <begin position="280"/>
        <end position="298"/>
    </location>
</feature>
<dbReference type="Gene3D" id="1.25.40.10">
    <property type="entry name" value="Tetratricopeptide repeat domain"/>
    <property type="match status" value="1"/>
</dbReference>
<dbReference type="PROSITE" id="PS50005">
    <property type="entry name" value="TPR"/>
    <property type="match status" value="1"/>
</dbReference>
<reference evidence="3" key="1">
    <citation type="submission" date="2022-11" db="EMBL/GenBank/DDBJ databases">
        <authorList>
            <person name="Hyden B.L."/>
            <person name="Feng K."/>
            <person name="Yates T."/>
            <person name="Jawdy S."/>
            <person name="Smart L.B."/>
            <person name="Muchero W."/>
        </authorList>
    </citation>
    <scope>NUCLEOTIDE SEQUENCE</scope>
    <source>
        <tissue evidence="3">Shoot tip</tissue>
    </source>
</reference>
<dbReference type="SMART" id="SM00028">
    <property type="entry name" value="TPR"/>
    <property type="match status" value="3"/>
</dbReference>
<dbReference type="Proteomes" id="UP001151752">
    <property type="component" value="Chromosome 2"/>
</dbReference>
<keyword evidence="1" id="KW-0802">TPR repeat</keyword>